<dbReference type="GO" id="GO:0016740">
    <property type="term" value="F:transferase activity"/>
    <property type="evidence" value="ECO:0007669"/>
    <property type="project" value="UniProtKB-KW"/>
</dbReference>
<protein>
    <submittedName>
        <fullName evidence="1">Glycosyl transferase</fullName>
    </submittedName>
</protein>
<keyword evidence="1" id="KW-0808">Transferase</keyword>
<keyword evidence="2" id="KW-1185">Reference proteome</keyword>
<sequence length="403" mass="45057">MRHESFRPDVAPAAPQRICFFFNAQLHHVYHGMPLALGLARDPRFAVTIVAFTEDHLALAREIAAREGVDAMAFVHVGNRLLSALTRLLGKSTPPKLPALLAARRLLARFDAVVVPERTSLRLRRLGLRDTCFIHTCHGAGDRAVGYDPRIREFDFVLLAGEKQERRMLDMGLIRPGHYAIVGYGKFDLVEGRLPDRLFAQDRPIVLYNPHFSPALSSWPAMGLDVIRQFARDDRFNLVVAPHIRMYDNRRARARMERQLAEFAMLPNIHIDLGSPASVDMRYVQAASVYVGDVSSQVYEYVVRPRPCLFLNAHQVHWQDDPSYRHWRYGPVHESAAGIVDKVAAAIASHPDYLPAQREGVVETFAGGEGRASARAARAVADFLIQRARTDAGQPAAEHVAAA</sequence>
<dbReference type="InterPro" id="IPR043148">
    <property type="entry name" value="TagF_C"/>
</dbReference>
<evidence type="ECO:0000313" key="1">
    <source>
        <dbReference type="EMBL" id="MFC0204002.1"/>
    </source>
</evidence>
<reference evidence="1 2" key="1">
    <citation type="submission" date="2024-09" db="EMBL/GenBank/DDBJ databases">
        <authorList>
            <person name="Sun Q."/>
            <person name="Mori K."/>
        </authorList>
    </citation>
    <scope>NUCLEOTIDE SEQUENCE [LARGE SCALE GENOMIC DNA]</scope>
    <source>
        <strain evidence="1 2">CCM 7706</strain>
    </source>
</reference>
<dbReference type="RefSeq" id="WP_379486771.1">
    <property type="nucleotide sequence ID" value="NZ_JBHLWK010000010.1"/>
</dbReference>
<dbReference type="Proteomes" id="UP001589798">
    <property type="component" value="Unassembled WGS sequence"/>
</dbReference>
<proteinExistence type="predicted"/>
<comment type="caution">
    <text evidence="1">The sequence shown here is derived from an EMBL/GenBank/DDBJ whole genome shotgun (WGS) entry which is preliminary data.</text>
</comment>
<organism evidence="1 2">
    <name type="scientific">Novosphingobium soli</name>
    <dbReference type="NCBI Taxonomy" id="574956"/>
    <lineage>
        <taxon>Bacteria</taxon>
        <taxon>Pseudomonadati</taxon>
        <taxon>Pseudomonadota</taxon>
        <taxon>Alphaproteobacteria</taxon>
        <taxon>Sphingomonadales</taxon>
        <taxon>Sphingomonadaceae</taxon>
        <taxon>Novosphingobium</taxon>
    </lineage>
</organism>
<dbReference type="EMBL" id="JBHLWK010000010">
    <property type="protein sequence ID" value="MFC0204002.1"/>
    <property type="molecule type" value="Genomic_DNA"/>
</dbReference>
<name>A0ABV6CTF4_9SPHN</name>
<gene>
    <name evidence="1" type="ORF">ACFFJC_06920</name>
</gene>
<dbReference type="SUPFAM" id="SSF53756">
    <property type="entry name" value="UDP-Glycosyltransferase/glycogen phosphorylase"/>
    <property type="match status" value="1"/>
</dbReference>
<accession>A0ABV6CTF4</accession>
<evidence type="ECO:0000313" key="2">
    <source>
        <dbReference type="Proteomes" id="UP001589798"/>
    </source>
</evidence>
<dbReference type="Gene3D" id="3.40.50.12580">
    <property type="match status" value="1"/>
</dbReference>